<gene>
    <name evidence="1" type="ORF">GAYE_SCF61G6534</name>
</gene>
<dbReference type="InterPro" id="IPR044999">
    <property type="entry name" value="CbbY-like"/>
</dbReference>
<dbReference type="InterPro" id="IPR036412">
    <property type="entry name" value="HAD-like_sf"/>
</dbReference>
<dbReference type="SFLD" id="SFLDG01129">
    <property type="entry name" value="C1.5:_HAD__Beta-PGM__Phosphata"/>
    <property type="match status" value="1"/>
</dbReference>
<dbReference type="PRINTS" id="PR00413">
    <property type="entry name" value="HADHALOGNASE"/>
</dbReference>
<reference evidence="1 2" key="1">
    <citation type="submission" date="2022-07" db="EMBL/GenBank/DDBJ databases">
        <title>Genome-wide signatures of adaptation to extreme environments.</title>
        <authorList>
            <person name="Cho C.H."/>
            <person name="Yoon H.S."/>
        </authorList>
    </citation>
    <scope>NUCLEOTIDE SEQUENCE [LARGE SCALE GENOMIC DNA]</scope>
    <source>
        <strain evidence="1 2">108.79 E11</strain>
    </source>
</reference>
<organism evidence="1 2">
    <name type="scientific">Galdieria yellowstonensis</name>
    <dbReference type="NCBI Taxonomy" id="3028027"/>
    <lineage>
        <taxon>Eukaryota</taxon>
        <taxon>Rhodophyta</taxon>
        <taxon>Bangiophyceae</taxon>
        <taxon>Galdieriales</taxon>
        <taxon>Galdieriaceae</taxon>
        <taxon>Galdieria</taxon>
    </lineage>
</organism>
<dbReference type="NCBIfam" id="TIGR01509">
    <property type="entry name" value="HAD-SF-IA-v3"/>
    <property type="match status" value="1"/>
</dbReference>
<dbReference type="GO" id="GO:0016787">
    <property type="term" value="F:hydrolase activity"/>
    <property type="evidence" value="ECO:0007669"/>
    <property type="project" value="InterPro"/>
</dbReference>
<protein>
    <submittedName>
        <fullName evidence="1">Uncharacterized protein</fullName>
    </submittedName>
</protein>
<evidence type="ECO:0000313" key="2">
    <source>
        <dbReference type="Proteomes" id="UP001300502"/>
    </source>
</evidence>
<dbReference type="SUPFAM" id="SSF56784">
    <property type="entry name" value="HAD-like"/>
    <property type="match status" value="1"/>
</dbReference>
<dbReference type="PANTHER" id="PTHR42896">
    <property type="entry name" value="XYLULOSE-1,5-BISPHOSPHATE (XUBP) PHOSPHATASE"/>
    <property type="match status" value="1"/>
</dbReference>
<dbReference type="EMBL" id="JANCYU010000066">
    <property type="protein sequence ID" value="KAK4528589.1"/>
    <property type="molecule type" value="Genomic_DNA"/>
</dbReference>
<sequence>MLVGFSIPSLPGTTKLYGSRLGTKHRTCHICAPTSCCVKMSLLRAFLFDCDGVLAETEKDGHRVAFNRAFEALDLKTHWDVETYGRLLQIGGGKERMVAYWNQVGWPEKLGMPQSSTWLLAKVAPVHEKKTEIFTQMVRNGEISLRPGILEWITRALENGIAVAVCSTSNEKAVRELVVCLFPQQVAEQIPIFAGDQVEKKKPAPDIYELAVKTLGMEKNSCLVVEDSNVGLRAAKAAGLPCVITKSYYTRGEDFSLADAVYDSAEEWSWDKLESILMSYHK</sequence>
<dbReference type="AlphaFoldDB" id="A0AAV9IML2"/>
<accession>A0AAV9IML2</accession>
<dbReference type="Proteomes" id="UP001300502">
    <property type="component" value="Unassembled WGS sequence"/>
</dbReference>
<comment type="caution">
    <text evidence="1">The sequence shown here is derived from an EMBL/GenBank/DDBJ whole genome shotgun (WGS) entry which is preliminary data.</text>
</comment>
<dbReference type="PANTHER" id="PTHR42896:SF2">
    <property type="entry name" value="CBBY-LIKE PROTEIN"/>
    <property type="match status" value="1"/>
</dbReference>
<proteinExistence type="predicted"/>
<dbReference type="InterPro" id="IPR023214">
    <property type="entry name" value="HAD_sf"/>
</dbReference>
<dbReference type="InterPro" id="IPR006439">
    <property type="entry name" value="HAD-SF_hydro_IA"/>
</dbReference>
<dbReference type="Pfam" id="PF00702">
    <property type="entry name" value="Hydrolase"/>
    <property type="match status" value="1"/>
</dbReference>
<dbReference type="SFLD" id="SFLDS00003">
    <property type="entry name" value="Haloacid_Dehalogenase"/>
    <property type="match status" value="1"/>
</dbReference>
<dbReference type="Gene3D" id="3.40.50.1000">
    <property type="entry name" value="HAD superfamily/HAD-like"/>
    <property type="match status" value="1"/>
</dbReference>
<keyword evidence="2" id="KW-1185">Reference proteome</keyword>
<evidence type="ECO:0000313" key="1">
    <source>
        <dbReference type="EMBL" id="KAK4528589.1"/>
    </source>
</evidence>
<name>A0AAV9IML2_9RHOD</name>
<dbReference type="InterPro" id="IPR023198">
    <property type="entry name" value="PGP-like_dom2"/>
</dbReference>
<dbReference type="Gene3D" id="1.10.150.240">
    <property type="entry name" value="Putative phosphatase, domain 2"/>
    <property type="match status" value="1"/>
</dbReference>